<evidence type="ECO:0000313" key="4">
    <source>
        <dbReference type="Proteomes" id="UP001321486"/>
    </source>
</evidence>
<evidence type="ECO:0000259" key="1">
    <source>
        <dbReference type="Pfam" id="PF06792"/>
    </source>
</evidence>
<dbReference type="Pfam" id="PF06792">
    <property type="entry name" value="UPF0261"/>
    <property type="match status" value="1"/>
</dbReference>
<dbReference type="Proteomes" id="UP001321486">
    <property type="component" value="Chromosome"/>
</dbReference>
<reference evidence="4" key="1">
    <citation type="journal article" date="2019" name="Int. J. Syst. Evol. Microbiol.">
        <title>The Global Catalogue of Microorganisms (GCM) 10K type strain sequencing project: providing services to taxonomists for standard genome sequencing and annotation.</title>
        <authorList>
            <consortium name="The Broad Institute Genomics Platform"/>
            <consortium name="The Broad Institute Genome Sequencing Center for Infectious Disease"/>
            <person name="Wu L."/>
            <person name="Ma J."/>
        </authorList>
    </citation>
    <scope>NUCLEOTIDE SEQUENCE [LARGE SCALE GENOMIC DNA]</scope>
    <source>
        <strain evidence="4">NBRC 108728</strain>
    </source>
</reference>
<keyword evidence="4" id="KW-1185">Reference proteome</keyword>
<dbReference type="InterPro" id="IPR051353">
    <property type="entry name" value="Tobamovirus_resist_UPF0261"/>
</dbReference>
<organism evidence="3 4">
    <name type="scientific">Frondihabitans sucicola</name>
    <dbReference type="NCBI Taxonomy" id="1268041"/>
    <lineage>
        <taxon>Bacteria</taxon>
        <taxon>Bacillati</taxon>
        <taxon>Actinomycetota</taxon>
        <taxon>Actinomycetes</taxon>
        <taxon>Micrococcales</taxon>
        <taxon>Microbacteriaceae</taxon>
        <taxon>Frondihabitans</taxon>
    </lineage>
</organism>
<gene>
    <name evidence="3" type="ORF">GCM10025867_07670</name>
</gene>
<evidence type="ECO:0000259" key="2">
    <source>
        <dbReference type="Pfam" id="PF23189"/>
    </source>
</evidence>
<proteinExistence type="predicted"/>
<dbReference type="Pfam" id="PF23189">
    <property type="entry name" value="UPF0261_C"/>
    <property type="match status" value="1"/>
</dbReference>
<name>A0ABM8GJH3_9MICO</name>
<dbReference type="Gene3D" id="3.40.50.12020">
    <property type="entry name" value="Uncharacterised protein family UPF0261, NN domain"/>
    <property type="match status" value="1"/>
</dbReference>
<feature type="domain" description="UPF0261" evidence="2">
    <location>
        <begin position="189"/>
        <end position="228"/>
    </location>
</feature>
<dbReference type="InterPro" id="IPR044122">
    <property type="entry name" value="UPF0261_N"/>
</dbReference>
<protein>
    <submittedName>
        <fullName evidence="3">Uncharacterized protein</fullName>
    </submittedName>
</protein>
<dbReference type="InterPro" id="IPR056778">
    <property type="entry name" value="UPF0261_C"/>
</dbReference>
<feature type="domain" description="UPF0261" evidence="1">
    <location>
        <begin position="7"/>
        <end position="179"/>
    </location>
</feature>
<evidence type="ECO:0000313" key="3">
    <source>
        <dbReference type="EMBL" id="BDZ48526.1"/>
    </source>
</evidence>
<dbReference type="EMBL" id="AP027732">
    <property type="protein sequence ID" value="BDZ48526.1"/>
    <property type="molecule type" value="Genomic_DNA"/>
</dbReference>
<dbReference type="PANTHER" id="PTHR31862:SF1">
    <property type="entry name" value="UPF0261 DOMAIN PROTEIN (AFU_ORTHOLOGUE AFUA_1G10120)"/>
    <property type="match status" value="1"/>
</dbReference>
<accession>A0ABM8GJH3</accession>
<sequence>MDSIPATILLVGALDTKAEEYDFVSRRLAERGIASVKMDVGVLGTPRTTADIDRASVARAGGTTLDELIRSADRGKAMTAMAQGASVLARGLVARGAVSGLLVLGGSNAGYVMSRVAPEVPFGTPKMLVSTIVAGDTRPYLGTSDLTMIYPVVDLAGLNSISSVVLARAADALAGMVHGLSQPAGADDRPLVGCSMFGVTTACVSAVLDALALAGVEGHTFHANGVGAAVWRR</sequence>
<dbReference type="PANTHER" id="PTHR31862">
    <property type="entry name" value="UPF0261 DOMAIN PROTEIN (AFU_ORTHOLOGUE AFUA_1G10120)"/>
    <property type="match status" value="1"/>
</dbReference>
<dbReference type="Gene3D" id="3.40.50.12030">
    <property type="entry name" value="Uncharacterised protein family UPF0261, NC domain"/>
    <property type="match status" value="1"/>
</dbReference>